<dbReference type="Gene3D" id="3.40.50.10260">
    <property type="entry name" value="YjeF N-terminal domain"/>
    <property type="match status" value="1"/>
</dbReference>
<evidence type="ECO:0000256" key="8">
    <source>
        <dbReference type="ARBA" id="ARBA00022857"/>
    </source>
</evidence>
<keyword evidence="7 17" id="KW-0067">ATP-binding</keyword>
<feature type="binding site" evidence="17">
    <location>
        <position position="381"/>
    </location>
    <ligand>
        <name>(6S)-NADPHX</name>
        <dbReference type="ChEBI" id="CHEBI:64076"/>
    </ligand>
</feature>
<evidence type="ECO:0000256" key="2">
    <source>
        <dbReference type="ARBA" id="ARBA00000909"/>
    </source>
</evidence>
<dbReference type="HAMAP" id="MF_01966">
    <property type="entry name" value="NADHX_epimerase"/>
    <property type="match status" value="1"/>
</dbReference>
<dbReference type="EMBL" id="FODF01000007">
    <property type="protein sequence ID" value="SEN64178.1"/>
    <property type="molecule type" value="Genomic_DNA"/>
</dbReference>
<keyword evidence="11 18" id="KW-0413">Isomerase</keyword>
<organism evidence="22 23">
    <name type="scientific">Peptostreptococcus russellii</name>
    <dbReference type="NCBI Taxonomy" id="215200"/>
    <lineage>
        <taxon>Bacteria</taxon>
        <taxon>Bacillati</taxon>
        <taxon>Bacillota</taxon>
        <taxon>Clostridia</taxon>
        <taxon>Peptostreptococcales</taxon>
        <taxon>Peptostreptococcaceae</taxon>
        <taxon>Peptostreptococcus</taxon>
    </lineage>
</organism>
<dbReference type="InterPro" id="IPR004443">
    <property type="entry name" value="YjeF_N_dom"/>
</dbReference>
<comment type="similarity">
    <text evidence="17">Belongs to the NnrD/CARKD family.</text>
</comment>
<dbReference type="InterPro" id="IPR000631">
    <property type="entry name" value="CARKD"/>
</dbReference>
<dbReference type="PROSITE" id="PS01050">
    <property type="entry name" value="YJEF_C_2"/>
    <property type="match status" value="1"/>
</dbReference>
<keyword evidence="8 17" id="KW-0521">NADP</keyword>
<feature type="domain" description="YjeF C-terminal" evidence="20">
    <location>
        <begin position="237"/>
        <end position="504"/>
    </location>
</feature>
<evidence type="ECO:0000259" key="20">
    <source>
        <dbReference type="PROSITE" id="PS51383"/>
    </source>
</evidence>
<comment type="similarity">
    <text evidence="3 19">In the N-terminal section; belongs to the NnrE/AIBP family.</text>
</comment>
<evidence type="ECO:0000256" key="4">
    <source>
        <dbReference type="ARBA" id="ARBA00009524"/>
    </source>
</evidence>
<feature type="domain" description="YjeF N-terminal" evidence="21">
    <location>
        <begin position="9"/>
        <end position="227"/>
    </location>
</feature>
<evidence type="ECO:0000256" key="13">
    <source>
        <dbReference type="ARBA" id="ARBA00023268"/>
    </source>
</evidence>
<keyword evidence="23" id="KW-1185">Reference proteome</keyword>
<keyword evidence="10 17" id="KW-0520">NAD</keyword>
<evidence type="ECO:0000313" key="23">
    <source>
        <dbReference type="Proteomes" id="UP000199512"/>
    </source>
</evidence>
<comment type="catalytic activity">
    <reaction evidence="16 17 19">
        <text>(6S)-NADPHX + ADP = AMP + phosphate + NADPH + H(+)</text>
        <dbReference type="Rhea" id="RHEA:32235"/>
        <dbReference type="ChEBI" id="CHEBI:15378"/>
        <dbReference type="ChEBI" id="CHEBI:43474"/>
        <dbReference type="ChEBI" id="CHEBI:57783"/>
        <dbReference type="ChEBI" id="CHEBI:64076"/>
        <dbReference type="ChEBI" id="CHEBI:456215"/>
        <dbReference type="ChEBI" id="CHEBI:456216"/>
        <dbReference type="EC" id="4.2.1.136"/>
    </reaction>
</comment>
<dbReference type="AlphaFoldDB" id="A0A1H8I8J3"/>
<evidence type="ECO:0000256" key="19">
    <source>
        <dbReference type="PIRNR" id="PIRNR017184"/>
    </source>
</evidence>
<evidence type="ECO:0000256" key="6">
    <source>
        <dbReference type="ARBA" id="ARBA00022741"/>
    </source>
</evidence>
<evidence type="ECO:0000256" key="16">
    <source>
        <dbReference type="ARBA" id="ARBA00049209"/>
    </source>
</evidence>
<comment type="function">
    <text evidence="14 19">Bifunctional enzyme that catalyzes the epimerization of the S- and R-forms of NAD(P)HX and the dehydration of the S-form of NAD(P)HX at the expense of ADP, which is converted to AMP. This allows the repair of both epimers of NAD(P)HX, a damaged form of NAD(P)H that is a result of enzymatic or heat-dependent hydration.</text>
</comment>
<comment type="similarity">
    <text evidence="18">Belongs to the NnrE/AIBP family.</text>
</comment>
<comment type="cofactor">
    <cofactor evidence="18 19">
        <name>K(+)</name>
        <dbReference type="ChEBI" id="CHEBI:29103"/>
    </cofactor>
    <text evidence="18 19">Binds 1 potassium ion per subunit.</text>
</comment>
<evidence type="ECO:0000256" key="15">
    <source>
        <dbReference type="ARBA" id="ARBA00048238"/>
    </source>
</evidence>
<dbReference type="NCBIfam" id="TIGR00196">
    <property type="entry name" value="yjeF_cterm"/>
    <property type="match status" value="1"/>
</dbReference>
<comment type="catalytic activity">
    <reaction evidence="1 18 19">
        <text>(6R)-NADHX = (6S)-NADHX</text>
        <dbReference type="Rhea" id="RHEA:32215"/>
        <dbReference type="ChEBI" id="CHEBI:64074"/>
        <dbReference type="ChEBI" id="CHEBI:64075"/>
        <dbReference type="EC" id="5.1.99.6"/>
    </reaction>
</comment>
<comment type="function">
    <text evidence="18">Catalyzes the epimerization of the S- and R-forms of NAD(P)HX, a damaged form of NAD(P)H that is a result of enzymatic or heat-dependent hydration. This is a prerequisite for the S-specific NAD(P)H-hydrate dehydratase to allow the repair of both epimers of NAD(P)HX.</text>
</comment>
<dbReference type="InterPro" id="IPR017953">
    <property type="entry name" value="Carbohydrate_kinase_pred_CS"/>
</dbReference>
<comment type="subunit">
    <text evidence="17">Homotetramer.</text>
</comment>
<evidence type="ECO:0000256" key="10">
    <source>
        <dbReference type="ARBA" id="ARBA00023027"/>
    </source>
</evidence>
<dbReference type="SUPFAM" id="SSF64153">
    <property type="entry name" value="YjeF N-terminal domain-like"/>
    <property type="match status" value="1"/>
</dbReference>
<evidence type="ECO:0000256" key="18">
    <source>
        <dbReference type="HAMAP-Rule" id="MF_01966"/>
    </source>
</evidence>
<dbReference type="GO" id="GO:0052855">
    <property type="term" value="F:ADP-dependent NAD(P)H-hydrate dehydratase activity"/>
    <property type="evidence" value="ECO:0007669"/>
    <property type="project" value="UniProtKB-UniRule"/>
</dbReference>
<dbReference type="PANTHER" id="PTHR12592:SF0">
    <property type="entry name" value="ATP-DEPENDENT (S)-NAD(P)H-HYDRATE DEHYDRATASE"/>
    <property type="match status" value="1"/>
</dbReference>
<feature type="binding site" evidence="18">
    <location>
        <position position="148"/>
    </location>
    <ligand>
        <name>(6S)-NADPHX</name>
        <dbReference type="ChEBI" id="CHEBI:64076"/>
    </ligand>
</feature>
<dbReference type="PROSITE" id="PS51385">
    <property type="entry name" value="YJEF_N"/>
    <property type="match status" value="1"/>
</dbReference>
<proteinExistence type="inferred from homology"/>
<dbReference type="PROSITE" id="PS51383">
    <property type="entry name" value="YJEF_C_3"/>
    <property type="match status" value="1"/>
</dbReference>
<evidence type="ECO:0000256" key="17">
    <source>
        <dbReference type="HAMAP-Rule" id="MF_01965"/>
    </source>
</evidence>
<dbReference type="Pfam" id="PF03853">
    <property type="entry name" value="YjeF_N"/>
    <property type="match status" value="1"/>
</dbReference>
<keyword evidence="6 17" id="KW-0547">Nucleotide-binding</keyword>
<dbReference type="Pfam" id="PF01256">
    <property type="entry name" value="Carb_kinase"/>
    <property type="match status" value="1"/>
</dbReference>
<evidence type="ECO:0000256" key="7">
    <source>
        <dbReference type="ARBA" id="ARBA00022840"/>
    </source>
</evidence>
<feature type="binding site" evidence="18">
    <location>
        <position position="133"/>
    </location>
    <ligand>
        <name>K(+)</name>
        <dbReference type="ChEBI" id="CHEBI:29103"/>
    </ligand>
</feature>
<dbReference type="OrthoDB" id="9806925at2"/>
<keyword evidence="13" id="KW-0511">Multifunctional enzyme</keyword>
<accession>A0A1H8I8J3</accession>
<dbReference type="NCBIfam" id="TIGR00197">
    <property type="entry name" value="yjeF_nterm"/>
    <property type="match status" value="1"/>
</dbReference>
<keyword evidence="9 18" id="KW-0630">Potassium</keyword>
<evidence type="ECO:0000256" key="11">
    <source>
        <dbReference type="ARBA" id="ARBA00023235"/>
    </source>
</evidence>
<name>A0A1H8I8J3_9FIRM</name>
<evidence type="ECO:0000256" key="12">
    <source>
        <dbReference type="ARBA" id="ARBA00023239"/>
    </source>
</evidence>
<dbReference type="EC" id="4.2.1.136" evidence="19"/>
<protein>
    <recommendedName>
        <fullName evidence="19">Bifunctional NAD(P)H-hydrate repair enzyme</fullName>
    </recommendedName>
    <alternativeName>
        <fullName evidence="19">Nicotinamide nucleotide repair protein</fullName>
    </alternativeName>
    <domain>
        <recommendedName>
            <fullName evidence="19">ADP-dependent (S)-NAD(P)H-hydrate dehydratase</fullName>
            <ecNumber evidence="19">4.2.1.136</ecNumber>
        </recommendedName>
        <alternativeName>
            <fullName evidence="19">ADP-dependent NAD(P)HX dehydratase</fullName>
        </alternativeName>
    </domain>
    <domain>
        <recommendedName>
            <fullName evidence="19">NAD(P)H-hydrate epimerase</fullName>
            <ecNumber evidence="19">5.1.99.6</ecNumber>
        </recommendedName>
    </domain>
</protein>
<evidence type="ECO:0000256" key="9">
    <source>
        <dbReference type="ARBA" id="ARBA00022958"/>
    </source>
</evidence>
<dbReference type="GO" id="GO:0110051">
    <property type="term" value="P:metabolite repair"/>
    <property type="evidence" value="ECO:0007669"/>
    <property type="project" value="TreeGrafter"/>
</dbReference>
<feature type="binding site" evidence="18">
    <location>
        <begin position="61"/>
        <end position="65"/>
    </location>
    <ligand>
        <name>(6S)-NADPHX</name>
        <dbReference type="ChEBI" id="CHEBI:64076"/>
    </ligand>
</feature>
<evidence type="ECO:0000256" key="3">
    <source>
        <dbReference type="ARBA" id="ARBA00006001"/>
    </source>
</evidence>
<feature type="binding site" evidence="18">
    <location>
        <position position="173"/>
    </location>
    <ligand>
        <name>K(+)</name>
        <dbReference type="ChEBI" id="CHEBI:29103"/>
    </ligand>
</feature>
<evidence type="ECO:0000256" key="1">
    <source>
        <dbReference type="ARBA" id="ARBA00000013"/>
    </source>
</evidence>
<dbReference type="Gene3D" id="3.40.1190.20">
    <property type="match status" value="1"/>
</dbReference>
<evidence type="ECO:0000256" key="14">
    <source>
        <dbReference type="ARBA" id="ARBA00025153"/>
    </source>
</evidence>
<feature type="binding site" evidence="18">
    <location>
        <position position="170"/>
    </location>
    <ligand>
        <name>(6S)-NADPHX</name>
        <dbReference type="ChEBI" id="CHEBI:64076"/>
    </ligand>
</feature>
<comment type="cofactor">
    <cofactor evidence="17">
        <name>Mg(2+)</name>
        <dbReference type="ChEBI" id="CHEBI:18420"/>
    </cofactor>
</comment>
<dbReference type="PIRSF" id="PIRSF017184">
    <property type="entry name" value="Nnr"/>
    <property type="match status" value="1"/>
</dbReference>
<keyword evidence="5 18" id="KW-0479">Metal-binding</keyword>
<comment type="catalytic activity">
    <reaction evidence="15 17 19">
        <text>(6S)-NADHX + ADP = AMP + phosphate + NADH + H(+)</text>
        <dbReference type="Rhea" id="RHEA:32223"/>
        <dbReference type="ChEBI" id="CHEBI:15378"/>
        <dbReference type="ChEBI" id="CHEBI:43474"/>
        <dbReference type="ChEBI" id="CHEBI:57945"/>
        <dbReference type="ChEBI" id="CHEBI:64074"/>
        <dbReference type="ChEBI" id="CHEBI:456215"/>
        <dbReference type="ChEBI" id="CHEBI:456216"/>
        <dbReference type="EC" id="4.2.1.136"/>
    </reaction>
</comment>
<evidence type="ECO:0000256" key="5">
    <source>
        <dbReference type="ARBA" id="ARBA00022723"/>
    </source>
</evidence>
<dbReference type="GO" id="GO:0046872">
    <property type="term" value="F:metal ion binding"/>
    <property type="evidence" value="ECO:0007669"/>
    <property type="project" value="UniProtKB-UniRule"/>
</dbReference>
<feature type="binding site" evidence="17">
    <location>
        <begin position="418"/>
        <end position="422"/>
    </location>
    <ligand>
        <name>AMP</name>
        <dbReference type="ChEBI" id="CHEBI:456215"/>
    </ligand>
</feature>
<dbReference type="GO" id="GO:0052856">
    <property type="term" value="F:NAD(P)HX epimerase activity"/>
    <property type="evidence" value="ECO:0007669"/>
    <property type="project" value="UniProtKB-UniRule"/>
</dbReference>
<dbReference type="EC" id="5.1.99.6" evidence="19"/>
<dbReference type="CDD" id="cd01171">
    <property type="entry name" value="YXKO-related"/>
    <property type="match status" value="1"/>
</dbReference>
<dbReference type="GO" id="GO:0005524">
    <property type="term" value="F:ATP binding"/>
    <property type="evidence" value="ECO:0007669"/>
    <property type="project" value="UniProtKB-UniRule"/>
</dbReference>
<evidence type="ECO:0000259" key="21">
    <source>
        <dbReference type="PROSITE" id="PS51385"/>
    </source>
</evidence>
<dbReference type="HAMAP" id="MF_01965">
    <property type="entry name" value="NADHX_dehydratase"/>
    <property type="match status" value="1"/>
</dbReference>
<dbReference type="InterPro" id="IPR030677">
    <property type="entry name" value="Nnr"/>
</dbReference>
<dbReference type="STRING" id="215200.SAMN05216454_10760"/>
<comment type="function">
    <text evidence="17">Catalyzes the dehydration of the S-form of NAD(P)HX at the expense of ADP, which is converted to AMP. Together with NAD(P)HX epimerase, which catalyzes the epimerization of the S- and R-forms, the enzyme allows the repair of both epimers of NAD(P)HX, a damaged form of NAD(P)H that is a result of enzymatic or heat-dependent hydration.</text>
</comment>
<dbReference type="Proteomes" id="UP000199512">
    <property type="component" value="Unassembled WGS sequence"/>
</dbReference>
<evidence type="ECO:0000313" key="22">
    <source>
        <dbReference type="EMBL" id="SEN64178.1"/>
    </source>
</evidence>
<comment type="catalytic activity">
    <reaction evidence="2 18 19">
        <text>(6R)-NADPHX = (6S)-NADPHX</text>
        <dbReference type="Rhea" id="RHEA:32227"/>
        <dbReference type="ChEBI" id="CHEBI:64076"/>
        <dbReference type="ChEBI" id="CHEBI:64077"/>
        <dbReference type="EC" id="5.1.99.6"/>
    </reaction>
</comment>
<dbReference type="GO" id="GO:0046496">
    <property type="term" value="P:nicotinamide nucleotide metabolic process"/>
    <property type="evidence" value="ECO:0007669"/>
    <property type="project" value="UniProtKB-UniRule"/>
</dbReference>
<dbReference type="InterPro" id="IPR029056">
    <property type="entry name" value="Ribokinase-like"/>
</dbReference>
<feature type="binding site" evidence="17">
    <location>
        <position position="272"/>
    </location>
    <ligand>
        <name>(6S)-NADPHX</name>
        <dbReference type="ChEBI" id="CHEBI:64076"/>
    </ligand>
</feature>
<dbReference type="SUPFAM" id="SSF53613">
    <property type="entry name" value="Ribokinase-like"/>
    <property type="match status" value="1"/>
</dbReference>
<comment type="similarity">
    <text evidence="4 19">In the C-terminal section; belongs to the NnrD/CARKD family.</text>
</comment>
<feature type="binding site" evidence="18">
    <location>
        <begin position="137"/>
        <end position="143"/>
    </location>
    <ligand>
        <name>(6S)-NADPHX</name>
        <dbReference type="ChEBI" id="CHEBI:64076"/>
    </ligand>
</feature>
<feature type="binding site" evidence="17">
    <location>
        <position position="446"/>
    </location>
    <ligand>
        <name>AMP</name>
        <dbReference type="ChEBI" id="CHEBI:456215"/>
    </ligand>
</feature>
<reference evidence="22 23" key="1">
    <citation type="submission" date="2016-10" db="EMBL/GenBank/DDBJ databases">
        <authorList>
            <person name="de Groot N.N."/>
        </authorList>
    </citation>
    <scope>NUCLEOTIDE SEQUENCE [LARGE SCALE GENOMIC DNA]</scope>
    <source>
        <strain evidence="22 23">Calf135</strain>
    </source>
</reference>
<feature type="binding site" evidence="18">
    <location>
        <position position="62"/>
    </location>
    <ligand>
        <name>K(+)</name>
        <dbReference type="ChEBI" id="CHEBI:29103"/>
    </ligand>
</feature>
<dbReference type="RefSeq" id="WP_091975571.1">
    <property type="nucleotide sequence ID" value="NZ_FODF01000007.1"/>
</dbReference>
<sequence length="510" mass="56633">MYIAGAEFTSLMDRTCIEKYKMPEIMLMENAAEVGFRRIMKIESENNLNFREITIVCGCGNNGGDGFAIARKLYNIGRDIKIIVIGNISKMSYSAKTNYDIALAMGIELFHLEKGIDISEKLKELSKSDLVLDCIFGVGLNRNIEGDYKELINCINRLKEENDYKIIAIDIPSGINGSIGEVMGVSIKADFTITFEFFKKGFLRYDTEKYLGKVYTEKIGIPYKFYNEIEDIASFIEEDYVLDNLIIREDYSHKGDFGRSVIFAASNGFYGAGYLSTQACVKTGSGLTSLVCSEDVQKILAVKLEEAMTCLYSDSERVEKLLESANAVAFGPGLGNNEKTEKLLQKILSEINIPIVIDADGINVFKAEYVKNNTNCILTPHLGEFSRLSGISIREIEKDRLGYAKKYAKDNELVLVLKGKNTIVTDGIRTMVNTTGNYAMANGGMGDTLTGIITALCAQGYEAFVAATIGVYLHGRCGDSIFENNQVVNATDIIKRIPKELKILYNRVNI</sequence>
<gene>
    <name evidence="17" type="primary">nnrD</name>
    <name evidence="18" type="synonym">nnrE</name>
    <name evidence="22" type="ORF">SAMN05216454_10760</name>
</gene>
<dbReference type="InterPro" id="IPR036652">
    <property type="entry name" value="YjeF_N_dom_sf"/>
</dbReference>
<feature type="binding site" evidence="17">
    <location>
        <position position="447"/>
    </location>
    <ligand>
        <name>(6S)-NADPHX</name>
        <dbReference type="ChEBI" id="CHEBI:64076"/>
    </ligand>
</feature>
<keyword evidence="12 17" id="KW-0456">Lyase</keyword>
<dbReference type="PANTHER" id="PTHR12592">
    <property type="entry name" value="ATP-DEPENDENT (S)-NAD(P)H-HYDRATE DEHYDRATASE FAMILY MEMBER"/>
    <property type="match status" value="1"/>
</dbReference>
<feature type="binding site" evidence="17">
    <location>
        <position position="333"/>
    </location>
    <ligand>
        <name>(6S)-NADPHX</name>
        <dbReference type="ChEBI" id="CHEBI:64076"/>
    </ligand>
</feature>